<organism evidence="1 2">
    <name type="scientific">candidate division TA06 bacterium DG_24</name>
    <dbReference type="NCBI Taxonomy" id="1703770"/>
    <lineage>
        <taxon>Bacteria</taxon>
        <taxon>Bacteria division TA06</taxon>
    </lineage>
</organism>
<reference evidence="1 2" key="1">
    <citation type="journal article" date="2015" name="Microbiome">
        <title>Genomic resolution of linkages in carbon, nitrogen, and sulfur cycling among widespread estuary sediment bacteria.</title>
        <authorList>
            <person name="Baker B.J."/>
            <person name="Lazar C.S."/>
            <person name="Teske A.P."/>
            <person name="Dick G.J."/>
        </authorList>
    </citation>
    <scope>NUCLEOTIDE SEQUENCE [LARGE SCALE GENOMIC DNA]</scope>
    <source>
        <strain evidence="1">DG_24</strain>
    </source>
</reference>
<sequence length="113" mass="12556">MHIDSYRFGRIVIDGRPFTADVIVYPDRVQGSWWRKEGHSLDMGDLEDVFDAAPQVLIVGTGANGIMRVPPEVASAIEVRGIKLIVERTDRACELFNEMSQGQMVVAALHLTC</sequence>
<proteinExistence type="predicted"/>
<name>A0A0S7WRT1_UNCT6</name>
<dbReference type="EMBL" id="LIZS01000037">
    <property type="protein sequence ID" value="KPJ52894.1"/>
    <property type="molecule type" value="Genomic_DNA"/>
</dbReference>
<dbReference type="STRING" id="1703770.AMJ39_06565"/>
<dbReference type="PANTHER" id="PTHR15811">
    <property type="entry name" value="MTH938 DOMAIN-CONTAINING PROTEIN"/>
    <property type="match status" value="1"/>
</dbReference>
<dbReference type="SUPFAM" id="SSF64076">
    <property type="entry name" value="MTH938-like"/>
    <property type="match status" value="1"/>
</dbReference>
<dbReference type="Proteomes" id="UP000052008">
    <property type="component" value="Unassembled WGS sequence"/>
</dbReference>
<dbReference type="AlphaFoldDB" id="A0A0S7WRT1"/>
<dbReference type="GO" id="GO:0005737">
    <property type="term" value="C:cytoplasm"/>
    <property type="evidence" value="ECO:0007669"/>
    <property type="project" value="TreeGrafter"/>
</dbReference>
<comment type="caution">
    <text evidence="1">The sequence shown here is derived from an EMBL/GenBank/DDBJ whole genome shotgun (WGS) entry which is preliminary data.</text>
</comment>
<dbReference type="InterPro" id="IPR007523">
    <property type="entry name" value="NDUFAF3/AAMDC"/>
</dbReference>
<protein>
    <submittedName>
        <fullName evidence="1">Uncharacterized protein</fullName>
    </submittedName>
</protein>
<dbReference type="Pfam" id="PF04430">
    <property type="entry name" value="DUF498"/>
    <property type="match status" value="1"/>
</dbReference>
<dbReference type="PANTHER" id="PTHR15811:SF5">
    <property type="entry name" value="MTH938 DOMAIN-CONTAINING PROTEIN"/>
    <property type="match status" value="1"/>
</dbReference>
<evidence type="ECO:0000313" key="1">
    <source>
        <dbReference type="EMBL" id="KPJ52894.1"/>
    </source>
</evidence>
<evidence type="ECO:0000313" key="2">
    <source>
        <dbReference type="Proteomes" id="UP000052008"/>
    </source>
</evidence>
<gene>
    <name evidence="1" type="ORF">AMJ39_06565</name>
</gene>
<dbReference type="Gene3D" id="3.40.1230.10">
    <property type="entry name" value="MTH938-like"/>
    <property type="match status" value="1"/>
</dbReference>
<accession>A0A0S7WRT1</accession>
<dbReference type="InterPro" id="IPR036748">
    <property type="entry name" value="MTH938-like_sf"/>
</dbReference>